<gene>
    <name evidence="2" type="ORF">KUDE01_001452</name>
</gene>
<comment type="caution">
    <text evidence="2">The sequence shown here is derived from an EMBL/GenBank/DDBJ whole genome shotgun (WGS) entry which is preliminary data.</text>
</comment>
<keyword evidence="3" id="KW-1185">Reference proteome</keyword>
<proteinExistence type="predicted"/>
<evidence type="ECO:0000313" key="3">
    <source>
        <dbReference type="Proteomes" id="UP001228049"/>
    </source>
</evidence>
<protein>
    <submittedName>
        <fullName evidence="2">Hemagglutinin-esterase</fullName>
    </submittedName>
</protein>
<dbReference type="AlphaFoldDB" id="A0AAD9FJ53"/>
<reference evidence="2" key="1">
    <citation type="submission" date="2023-04" db="EMBL/GenBank/DDBJ databases">
        <title>Chromosome-level genome of Chaenocephalus aceratus.</title>
        <authorList>
            <person name="Park H."/>
        </authorList>
    </citation>
    <scope>NUCLEOTIDE SEQUENCE</scope>
    <source>
        <strain evidence="2">DE</strain>
        <tissue evidence="2">Muscle</tissue>
    </source>
</reference>
<dbReference type="Proteomes" id="UP001228049">
    <property type="component" value="Unassembled WGS sequence"/>
</dbReference>
<sequence>MPSFRQLQPTSTPLSHPNRLSNPFQSGSCQKKSCSASQTGLRLSEVDLGLSSCMEEGGVAKCPAGALFRVALWAQQAAVSLNNPALLWPDRHHTAHQ</sequence>
<dbReference type="EMBL" id="JASDAP010000007">
    <property type="protein sequence ID" value="KAK1900665.1"/>
    <property type="molecule type" value="Genomic_DNA"/>
</dbReference>
<organism evidence="2 3">
    <name type="scientific">Dissostichus eleginoides</name>
    <name type="common">Patagonian toothfish</name>
    <name type="synonym">Dissostichus amissus</name>
    <dbReference type="NCBI Taxonomy" id="100907"/>
    <lineage>
        <taxon>Eukaryota</taxon>
        <taxon>Metazoa</taxon>
        <taxon>Chordata</taxon>
        <taxon>Craniata</taxon>
        <taxon>Vertebrata</taxon>
        <taxon>Euteleostomi</taxon>
        <taxon>Actinopterygii</taxon>
        <taxon>Neopterygii</taxon>
        <taxon>Teleostei</taxon>
        <taxon>Neoteleostei</taxon>
        <taxon>Acanthomorphata</taxon>
        <taxon>Eupercaria</taxon>
        <taxon>Perciformes</taxon>
        <taxon>Notothenioidei</taxon>
        <taxon>Nototheniidae</taxon>
        <taxon>Dissostichus</taxon>
    </lineage>
</organism>
<evidence type="ECO:0000313" key="2">
    <source>
        <dbReference type="EMBL" id="KAK1900665.1"/>
    </source>
</evidence>
<name>A0AAD9FJ53_DISEL</name>
<evidence type="ECO:0000256" key="1">
    <source>
        <dbReference type="SAM" id="MobiDB-lite"/>
    </source>
</evidence>
<feature type="region of interest" description="Disordered" evidence="1">
    <location>
        <begin position="1"/>
        <end position="30"/>
    </location>
</feature>
<accession>A0AAD9FJ53</accession>